<evidence type="ECO:0000256" key="1">
    <source>
        <dbReference type="SAM" id="Phobius"/>
    </source>
</evidence>
<accession>A0A1K2H6R3</accession>
<keyword evidence="4" id="KW-1185">Reference proteome</keyword>
<proteinExistence type="predicted"/>
<dbReference type="InterPro" id="IPR046554">
    <property type="entry name" value="DUF6708"/>
</dbReference>
<feature type="transmembrane region" description="Helical" evidence="1">
    <location>
        <begin position="167"/>
        <end position="193"/>
    </location>
</feature>
<evidence type="ECO:0000259" key="2">
    <source>
        <dbReference type="Pfam" id="PF20455"/>
    </source>
</evidence>
<feature type="transmembrane region" description="Helical" evidence="1">
    <location>
        <begin position="237"/>
        <end position="257"/>
    </location>
</feature>
<dbReference type="AlphaFoldDB" id="A0A1K2H6R3"/>
<keyword evidence="1" id="KW-0472">Membrane</keyword>
<evidence type="ECO:0000313" key="3">
    <source>
        <dbReference type="EMBL" id="SFZ71932.1"/>
    </source>
</evidence>
<keyword evidence="1" id="KW-1133">Transmembrane helix</keyword>
<sequence>MAFYLSYPGYYLTFWAYESEPFRFDRTTRKLYWFRAPRRKWPGYEPIPKPGKPEIKIYDWENIRAEVTRNMVTNGNTAGRVSYLQLAVLDPASGQVLERFRIGNDSLAGPFSDRVALWETIRRFMEEGPDAVPDAVDKFQRVTLIDFWDACNPLTRLVESTTGGERLWGRILSIPATLLAPLLLLIGLCHWIAYRTARKVSWGELDTTVFKLPPTAQPKVNLAQAQFEADTPRRRRFVFILLGVFVAEVVAFFWWGLTLRRLLIGY</sequence>
<feature type="domain" description="DUF6708" evidence="2">
    <location>
        <begin position="2"/>
        <end position="203"/>
    </location>
</feature>
<keyword evidence="1" id="KW-0812">Transmembrane</keyword>
<dbReference type="Proteomes" id="UP000186513">
    <property type="component" value="Unassembled WGS sequence"/>
</dbReference>
<evidence type="ECO:0000313" key="4">
    <source>
        <dbReference type="Proteomes" id="UP000186513"/>
    </source>
</evidence>
<dbReference type="EMBL" id="FPKR01000002">
    <property type="protein sequence ID" value="SFZ71932.1"/>
    <property type="molecule type" value="Genomic_DNA"/>
</dbReference>
<name>A0A1K2H6R3_9NEIS</name>
<gene>
    <name evidence="3" type="ORF">SAMN02745887_00492</name>
</gene>
<organism evidence="3 4">
    <name type="scientific">Chitinimonas taiwanensis DSM 18899</name>
    <dbReference type="NCBI Taxonomy" id="1121279"/>
    <lineage>
        <taxon>Bacteria</taxon>
        <taxon>Pseudomonadati</taxon>
        <taxon>Pseudomonadota</taxon>
        <taxon>Betaproteobacteria</taxon>
        <taxon>Neisseriales</taxon>
        <taxon>Chitinibacteraceae</taxon>
        <taxon>Chitinimonas</taxon>
    </lineage>
</organism>
<reference evidence="3 4" key="1">
    <citation type="submission" date="2016-11" db="EMBL/GenBank/DDBJ databases">
        <authorList>
            <person name="Jaros S."/>
            <person name="Januszkiewicz K."/>
            <person name="Wedrychowicz H."/>
        </authorList>
    </citation>
    <scope>NUCLEOTIDE SEQUENCE [LARGE SCALE GENOMIC DNA]</scope>
    <source>
        <strain evidence="3 4">DSM 18899</strain>
    </source>
</reference>
<dbReference type="Pfam" id="PF20455">
    <property type="entry name" value="DUF6708"/>
    <property type="match status" value="1"/>
</dbReference>
<protein>
    <recommendedName>
        <fullName evidence="2">DUF6708 domain-containing protein</fullName>
    </recommendedName>
</protein>